<dbReference type="RefSeq" id="WP_155669196.1">
    <property type="nucleotide sequence ID" value="NZ_WOCA01000009.1"/>
</dbReference>
<protein>
    <submittedName>
        <fullName evidence="1">DUF1836 domain-containing protein</fullName>
    </submittedName>
</protein>
<dbReference type="InterPro" id="IPR014975">
    <property type="entry name" value="DUF1836"/>
</dbReference>
<organism evidence="1 2">
    <name type="scientific">Ornithinibacillus caprae</name>
    <dbReference type="NCBI Taxonomy" id="2678566"/>
    <lineage>
        <taxon>Bacteria</taxon>
        <taxon>Bacillati</taxon>
        <taxon>Bacillota</taxon>
        <taxon>Bacilli</taxon>
        <taxon>Bacillales</taxon>
        <taxon>Bacillaceae</taxon>
        <taxon>Ornithinibacillus</taxon>
    </lineage>
</organism>
<dbReference type="Proteomes" id="UP000469125">
    <property type="component" value="Unassembled WGS sequence"/>
</dbReference>
<dbReference type="PANTHER" id="PTHR40056:SF1">
    <property type="entry name" value="DUF1836 DOMAIN-CONTAINING PROTEIN"/>
    <property type="match status" value="1"/>
</dbReference>
<dbReference type="Pfam" id="PF08876">
    <property type="entry name" value="DUF1836"/>
    <property type="match status" value="1"/>
</dbReference>
<comment type="caution">
    <text evidence="1">The sequence shown here is derived from an EMBL/GenBank/DDBJ whole genome shotgun (WGS) entry which is preliminary data.</text>
</comment>
<reference evidence="1 2" key="1">
    <citation type="submission" date="2019-11" db="EMBL/GenBank/DDBJ databases">
        <authorList>
            <person name="Li X."/>
        </authorList>
    </citation>
    <scope>NUCLEOTIDE SEQUENCE [LARGE SCALE GENOMIC DNA]</scope>
    <source>
        <strain evidence="1 2">L9</strain>
    </source>
</reference>
<accession>A0A6N8FIG7</accession>
<keyword evidence="2" id="KW-1185">Reference proteome</keyword>
<dbReference type="EMBL" id="WOCA01000009">
    <property type="protein sequence ID" value="MUK89223.1"/>
    <property type="molecule type" value="Genomic_DNA"/>
</dbReference>
<evidence type="ECO:0000313" key="2">
    <source>
        <dbReference type="Proteomes" id="UP000469125"/>
    </source>
</evidence>
<dbReference type="PANTHER" id="PTHR40056">
    <property type="entry name" value="HYPOTHETICAL CYTOSOLIC PROTEIN"/>
    <property type="match status" value="1"/>
</dbReference>
<gene>
    <name evidence="1" type="ORF">GMD78_12655</name>
</gene>
<sequence length="193" mass="22619">MDKINELIETLNLENHLTIEEMPDLDLYMDQIIQIFESKFSSSKRDEDEKILTKTMINNYAKGKLFFPIKNKKYSKEHLILISLIYQMKGALSIKDIKVALNKVNEKITEDDFNIDNLYNSYLYLSEQNRGRFVEDIQESANEVSRQVSLLEDKDSNYLEQLLLVASLVNMSNYYRRAAEKIIDEIGNKKETT</sequence>
<dbReference type="AlphaFoldDB" id="A0A6N8FIG7"/>
<name>A0A6N8FIG7_9BACI</name>
<evidence type="ECO:0000313" key="1">
    <source>
        <dbReference type="EMBL" id="MUK89223.1"/>
    </source>
</evidence>
<proteinExistence type="predicted"/>